<evidence type="ECO:0000313" key="2">
    <source>
        <dbReference type="EMBL" id="QEG38120.1"/>
    </source>
</evidence>
<dbReference type="EMBL" id="CP042914">
    <property type="protein sequence ID" value="QEG38120.1"/>
    <property type="molecule type" value="Genomic_DNA"/>
</dbReference>
<sequence length="360" mass="39611">MKIRDLPAPIRAGVRRGMVIPATPLALDAQRKFAPRYQTALTRYYIDAGAGGIAVGVHSTQFAIRDPSIGLFEPVLRLTSQVIDEYTGRQGRELLKVAGVCGKTPQAIGEAEFAVSQGYHACLLSLAALADDSIDDLLTHCREVARIMPVIGFYLQPAVGGRVLPYRFWREFAEIENVLAIKLAPFNRYQTLDVVRAVCDAGREDAITLYTGNDDNIIADLITPYRFSSEGGVKAVRIRGGLLGHWSVWTRAAVELLDEIHAVLERGDEIPSELLSRNVEVTDCNAAFFDAANHFAGCIPGIHEVLRRQGLLPGTWCLDPMETLSPGQAEEIDRVIAAYPNLNDDAFVREHLSEWLEASD</sequence>
<dbReference type="InterPro" id="IPR013785">
    <property type="entry name" value="Aldolase_TIM"/>
</dbReference>
<dbReference type="SUPFAM" id="SSF51569">
    <property type="entry name" value="Aldolase"/>
    <property type="match status" value="1"/>
</dbReference>
<name>A0A5B9QKK0_9BACT</name>
<dbReference type="SMART" id="SM01130">
    <property type="entry name" value="DHDPS"/>
    <property type="match status" value="1"/>
</dbReference>
<dbReference type="Gene3D" id="3.20.20.70">
    <property type="entry name" value="Aldolase class I"/>
    <property type="match status" value="1"/>
</dbReference>
<proteinExistence type="predicted"/>
<dbReference type="GO" id="GO:0008840">
    <property type="term" value="F:4-hydroxy-tetrahydrodipicolinate synthase activity"/>
    <property type="evidence" value="ECO:0007669"/>
    <property type="project" value="TreeGrafter"/>
</dbReference>
<dbReference type="PANTHER" id="PTHR12128">
    <property type="entry name" value="DIHYDRODIPICOLINATE SYNTHASE"/>
    <property type="match status" value="1"/>
</dbReference>
<reference evidence="2 3" key="1">
    <citation type="submission" date="2019-08" db="EMBL/GenBank/DDBJ databases">
        <title>Deep-cultivation of Planctomycetes and their phenomic and genomic characterization uncovers novel biology.</title>
        <authorList>
            <person name="Wiegand S."/>
            <person name="Jogler M."/>
            <person name="Boedeker C."/>
            <person name="Pinto D."/>
            <person name="Vollmers J."/>
            <person name="Rivas-Marin E."/>
            <person name="Kohn T."/>
            <person name="Peeters S.H."/>
            <person name="Heuer A."/>
            <person name="Rast P."/>
            <person name="Oberbeckmann S."/>
            <person name="Bunk B."/>
            <person name="Jeske O."/>
            <person name="Meyerdierks A."/>
            <person name="Storesund J.E."/>
            <person name="Kallscheuer N."/>
            <person name="Luecker S."/>
            <person name="Lage O.M."/>
            <person name="Pohl T."/>
            <person name="Merkel B.J."/>
            <person name="Hornburger P."/>
            <person name="Mueller R.-W."/>
            <person name="Bruemmer F."/>
            <person name="Labrenz M."/>
            <person name="Spormann A.M."/>
            <person name="Op den Camp H."/>
            <person name="Overmann J."/>
            <person name="Amann R."/>
            <person name="Jetten M.S.M."/>
            <person name="Mascher T."/>
            <person name="Medema M.H."/>
            <person name="Devos D.P."/>
            <person name="Kaster A.-K."/>
            <person name="Ovreas L."/>
            <person name="Rohde M."/>
            <person name="Galperin M.Y."/>
            <person name="Jogler C."/>
        </authorList>
    </citation>
    <scope>NUCLEOTIDE SEQUENCE [LARGE SCALE GENOMIC DNA]</scope>
    <source>
        <strain evidence="2 3">UC8</strain>
    </source>
</reference>
<keyword evidence="3" id="KW-1185">Reference proteome</keyword>
<dbReference type="Proteomes" id="UP000325286">
    <property type="component" value="Chromosome"/>
</dbReference>
<dbReference type="OrthoDB" id="9770698at2"/>
<dbReference type="PANTHER" id="PTHR12128:SF51">
    <property type="entry name" value="BLL4205 PROTEIN"/>
    <property type="match status" value="1"/>
</dbReference>
<dbReference type="RefSeq" id="WP_068136132.1">
    <property type="nucleotide sequence ID" value="NZ_CP042914.1"/>
</dbReference>
<gene>
    <name evidence="2" type="ORF">UC8_00730</name>
</gene>
<protein>
    <recommendedName>
        <fullName evidence="4">Dihydrodipicolinate synthase family protein</fullName>
    </recommendedName>
</protein>
<evidence type="ECO:0000313" key="3">
    <source>
        <dbReference type="Proteomes" id="UP000325286"/>
    </source>
</evidence>
<evidence type="ECO:0008006" key="4">
    <source>
        <dbReference type="Google" id="ProtNLM"/>
    </source>
</evidence>
<keyword evidence="1" id="KW-0456">Lyase</keyword>
<evidence type="ECO:0000256" key="1">
    <source>
        <dbReference type="ARBA" id="ARBA00023239"/>
    </source>
</evidence>
<dbReference type="InterPro" id="IPR002220">
    <property type="entry name" value="DapA-like"/>
</dbReference>
<dbReference type="KEGG" id="rul:UC8_00730"/>
<dbReference type="AlphaFoldDB" id="A0A5B9QKK0"/>
<accession>A0A5B9QKK0</accession>
<organism evidence="2 3">
    <name type="scientific">Roseimaritima ulvae</name>
    <dbReference type="NCBI Taxonomy" id="980254"/>
    <lineage>
        <taxon>Bacteria</taxon>
        <taxon>Pseudomonadati</taxon>
        <taxon>Planctomycetota</taxon>
        <taxon>Planctomycetia</taxon>
        <taxon>Pirellulales</taxon>
        <taxon>Pirellulaceae</taxon>
        <taxon>Roseimaritima</taxon>
    </lineage>
</organism>